<dbReference type="InterPro" id="IPR057359">
    <property type="entry name" value="YfjL_N"/>
</dbReference>
<dbReference type="AlphaFoldDB" id="A0A1M6C2F6"/>
<dbReference type="Pfam" id="PF25425">
    <property type="entry name" value="YfjL_N"/>
    <property type="match status" value="1"/>
</dbReference>
<dbReference type="STRING" id="1121298.SAMN05444401_0978"/>
<feature type="transmembrane region" description="Helical" evidence="1">
    <location>
        <begin position="7"/>
        <end position="27"/>
    </location>
</feature>
<evidence type="ECO:0000256" key="1">
    <source>
        <dbReference type="SAM" id="Phobius"/>
    </source>
</evidence>
<gene>
    <name evidence="4" type="ORF">SAMN05444401_0978</name>
</gene>
<proteinExistence type="predicted"/>
<keyword evidence="5" id="KW-1185">Reference proteome</keyword>
<organism evidence="4 5">
    <name type="scientific">Clostridium amylolyticum</name>
    <dbReference type="NCBI Taxonomy" id="1121298"/>
    <lineage>
        <taxon>Bacteria</taxon>
        <taxon>Bacillati</taxon>
        <taxon>Bacillota</taxon>
        <taxon>Clostridia</taxon>
        <taxon>Eubacteriales</taxon>
        <taxon>Clostridiaceae</taxon>
        <taxon>Clostridium</taxon>
    </lineage>
</organism>
<name>A0A1M6C2F6_9CLOT</name>
<dbReference type="RefSeq" id="WP_073004154.1">
    <property type="nucleotide sequence ID" value="NZ_FQZO01000001.1"/>
</dbReference>
<evidence type="ECO:0000313" key="4">
    <source>
        <dbReference type="EMBL" id="SHI55235.1"/>
    </source>
</evidence>
<dbReference type="EMBL" id="FQZO01000001">
    <property type="protein sequence ID" value="SHI55235.1"/>
    <property type="molecule type" value="Genomic_DNA"/>
</dbReference>
<keyword evidence="1" id="KW-0812">Transmembrane</keyword>
<evidence type="ECO:0000259" key="2">
    <source>
        <dbReference type="Pfam" id="PF24911"/>
    </source>
</evidence>
<feature type="domain" description="YfjL-like C-terminal" evidence="2">
    <location>
        <begin position="117"/>
        <end position="237"/>
    </location>
</feature>
<evidence type="ECO:0000259" key="3">
    <source>
        <dbReference type="Pfam" id="PF25425"/>
    </source>
</evidence>
<evidence type="ECO:0000313" key="5">
    <source>
        <dbReference type="Proteomes" id="UP000184080"/>
    </source>
</evidence>
<accession>A0A1M6C2F6</accession>
<feature type="domain" description="YfjL-like N-terminal" evidence="3">
    <location>
        <begin position="10"/>
        <end position="90"/>
    </location>
</feature>
<dbReference type="Pfam" id="PF24911">
    <property type="entry name" value="YfjL_C"/>
    <property type="match status" value="1"/>
</dbReference>
<keyword evidence="1" id="KW-1133">Transmembrane helix</keyword>
<dbReference type="OrthoDB" id="1953272at2"/>
<dbReference type="InterPro" id="IPR056905">
    <property type="entry name" value="YfjL_C"/>
</dbReference>
<dbReference type="Proteomes" id="UP000184080">
    <property type="component" value="Unassembled WGS sequence"/>
</dbReference>
<protein>
    <submittedName>
        <fullName evidence="4">Uncharacterized protein</fullName>
    </submittedName>
</protein>
<keyword evidence="1" id="KW-0472">Membrane</keyword>
<reference evidence="4 5" key="1">
    <citation type="submission" date="2016-11" db="EMBL/GenBank/DDBJ databases">
        <authorList>
            <person name="Jaros S."/>
            <person name="Januszkiewicz K."/>
            <person name="Wedrychowicz H."/>
        </authorList>
    </citation>
    <scope>NUCLEOTIDE SEQUENCE [LARGE SCALE GENOMIC DNA]</scope>
    <source>
        <strain evidence="4 5">DSM 21864</strain>
    </source>
</reference>
<sequence>MRKKRPVYLRVMAGITAIIIIGVIAFITNAFTGNPISAHFAKKHMISYATKKYPDMDLSFSKTEYNFKTGGYTIKASNANSIDTHFMVNRRSDGYIYDGYENYVLGGFNTLDRLGKEMTKDMEPLLKELFKNELSGRLFADCIGDKKNLEKGAPPLNTPYNRVMKLNATIYMDFDLKNPTIEEISDRIQKADKLLKKEGFSVGGYVVEALNRDTKKGYMVTVYADIINEKFPEVMKNAFDNNNNSEGVSITAVGK</sequence>